<dbReference type="Pfam" id="PF11232">
    <property type="entry name" value="Med25"/>
    <property type="match status" value="1"/>
</dbReference>
<dbReference type="Gene3D" id="2.40.290.30">
    <property type="entry name" value="Mediator complex subunit 25, ACID domain"/>
    <property type="match status" value="1"/>
</dbReference>
<dbReference type="GO" id="GO:0045944">
    <property type="term" value="P:positive regulation of transcription by RNA polymerase II"/>
    <property type="evidence" value="ECO:0007669"/>
    <property type="project" value="TreeGrafter"/>
</dbReference>
<dbReference type="InterPro" id="IPR038196">
    <property type="entry name" value="Med25_PTOV_sf"/>
</dbReference>
<dbReference type="Proteomes" id="UP000249218">
    <property type="component" value="Unassembled WGS sequence"/>
</dbReference>
<evidence type="ECO:0000259" key="5">
    <source>
        <dbReference type="Pfam" id="PF11232"/>
    </source>
</evidence>
<dbReference type="OrthoDB" id="19132at2759"/>
<sequence length="254" mass="28400">MDLGPIILHTKRGTPLLEINGYRYNCKRKLGARAYWVCNKAPQGCRVSIITYDDVIIKPFHNGGSYEQKIDDCRCKNDVKFAQQIFAASLALNTDVASSSSGPSGPSTLTKIWSGVVNWQPNKNSPRKTMAELSCNVFSDKNILPSLKGETWPNTMCLYLIQKATLKNVGIGQFFKNRKSVIFKMKACKELDDLNASWQNGMVGCLKLTPRVGCDIKIILLLYVPHKNMYLGVIPNDQGSIITKLREVVQAQRL</sequence>
<dbReference type="PANTHER" id="PTHR12433:SF11">
    <property type="entry name" value="MEDIATOR OF RNA POLYMERASE II TRANSCRIPTION SUBUNIT 25"/>
    <property type="match status" value="1"/>
</dbReference>
<keyword evidence="1" id="KW-0479">Metal-binding</keyword>
<gene>
    <name evidence="6" type="primary">HaOG203939</name>
    <name evidence="6" type="ORF">B5X24_HaOG203939</name>
</gene>
<evidence type="ECO:0000259" key="4">
    <source>
        <dbReference type="Pfam" id="PF04500"/>
    </source>
</evidence>
<protein>
    <recommendedName>
        <fullName evidence="8">FLYWCH-type domain-containing protein</fullName>
    </recommendedName>
</protein>
<evidence type="ECO:0000256" key="1">
    <source>
        <dbReference type="ARBA" id="ARBA00022723"/>
    </source>
</evidence>
<evidence type="ECO:0000313" key="6">
    <source>
        <dbReference type="EMBL" id="PZC76988.1"/>
    </source>
</evidence>
<dbReference type="AlphaFoldDB" id="A0A2W1BPS6"/>
<dbReference type="Pfam" id="PF04500">
    <property type="entry name" value="FLYWCH"/>
    <property type="match status" value="1"/>
</dbReference>
<keyword evidence="7" id="KW-1185">Reference proteome</keyword>
<evidence type="ECO:0008006" key="8">
    <source>
        <dbReference type="Google" id="ProtNLM"/>
    </source>
</evidence>
<keyword evidence="3" id="KW-0862">Zinc</keyword>
<dbReference type="Gene3D" id="2.20.25.240">
    <property type="match status" value="1"/>
</dbReference>
<evidence type="ECO:0000256" key="2">
    <source>
        <dbReference type="ARBA" id="ARBA00022771"/>
    </source>
</evidence>
<dbReference type="InterPro" id="IPR021394">
    <property type="entry name" value="Med25_PTOV"/>
</dbReference>
<feature type="domain" description="Mediator complex subunit Med25 PTOV" evidence="5">
    <location>
        <begin position="110"/>
        <end position="253"/>
    </location>
</feature>
<feature type="domain" description="FLYWCH-type" evidence="4">
    <location>
        <begin position="8"/>
        <end position="57"/>
    </location>
</feature>
<dbReference type="InterPro" id="IPR007588">
    <property type="entry name" value="Znf_FLYWCH"/>
</dbReference>
<dbReference type="GO" id="GO:0016592">
    <property type="term" value="C:mediator complex"/>
    <property type="evidence" value="ECO:0007669"/>
    <property type="project" value="TreeGrafter"/>
</dbReference>
<evidence type="ECO:0000256" key="3">
    <source>
        <dbReference type="ARBA" id="ARBA00022833"/>
    </source>
</evidence>
<proteinExistence type="predicted"/>
<keyword evidence="2" id="KW-0863">Zinc-finger</keyword>
<dbReference type="GO" id="GO:0008270">
    <property type="term" value="F:zinc ion binding"/>
    <property type="evidence" value="ECO:0007669"/>
    <property type="project" value="UniProtKB-KW"/>
</dbReference>
<accession>A0A2W1BPS6</accession>
<dbReference type="GO" id="GO:0005667">
    <property type="term" value="C:transcription regulator complex"/>
    <property type="evidence" value="ECO:0007669"/>
    <property type="project" value="TreeGrafter"/>
</dbReference>
<evidence type="ECO:0000313" key="7">
    <source>
        <dbReference type="Proteomes" id="UP000249218"/>
    </source>
</evidence>
<reference evidence="6 7" key="1">
    <citation type="journal article" date="2017" name="BMC Biol.">
        <title>Genomic innovations, transcriptional plasticity and gene loss underlying the evolution and divergence of two highly polyphagous and invasive Helicoverpa pest species.</title>
        <authorList>
            <person name="Pearce S.L."/>
            <person name="Clarke D.F."/>
            <person name="East P.D."/>
            <person name="Elfekih S."/>
            <person name="Gordon K.H."/>
            <person name="Jermiin L.S."/>
            <person name="McGaughran A."/>
            <person name="Oakeshott J.G."/>
            <person name="Papanikolaou A."/>
            <person name="Perera O.P."/>
            <person name="Rane R.V."/>
            <person name="Richards S."/>
            <person name="Tay W.T."/>
            <person name="Walsh T.K."/>
            <person name="Anderson A."/>
            <person name="Anderson C.J."/>
            <person name="Asgari S."/>
            <person name="Board P.G."/>
            <person name="Bretschneider A."/>
            <person name="Campbell P.M."/>
            <person name="Chertemps T."/>
            <person name="Christeller J.T."/>
            <person name="Coppin C.W."/>
            <person name="Downes S.J."/>
            <person name="Duan G."/>
            <person name="Farnsworth C.A."/>
            <person name="Good R.T."/>
            <person name="Han L.B."/>
            <person name="Han Y.C."/>
            <person name="Hatje K."/>
            <person name="Horne I."/>
            <person name="Huang Y.P."/>
            <person name="Hughes D.S."/>
            <person name="Jacquin-Joly E."/>
            <person name="James W."/>
            <person name="Jhangiani S."/>
            <person name="Kollmar M."/>
            <person name="Kuwar S.S."/>
            <person name="Li S."/>
            <person name="Liu N.Y."/>
            <person name="Maibeche M.T."/>
            <person name="Miller J.R."/>
            <person name="Montagne N."/>
            <person name="Perry T."/>
            <person name="Qu J."/>
            <person name="Song S.V."/>
            <person name="Sutton G.G."/>
            <person name="Vogel H."/>
            <person name="Walenz B.P."/>
            <person name="Xu W."/>
            <person name="Zhang H.J."/>
            <person name="Zou Z."/>
            <person name="Batterham P."/>
            <person name="Edwards O.R."/>
            <person name="Feyereisen R."/>
            <person name="Gibbs R.A."/>
            <person name="Heckel D.G."/>
            <person name="McGrath A."/>
            <person name="Robin C."/>
            <person name="Scherer S.E."/>
            <person name="Worley K.C."/>
            <person name="Wu Y.D."/>
        </authorList>
    </citation>
    <scope>NUCLEOTIDE SEQUENCE [LARGE SCALE GENOMIC DNA]</scope>
    <source>
        <strain evidence="6">Harm_GR_Male_#8</strain>
        <tissue evidence="6">Whole organism</tissue>
    </source>
</reference>
<organism evidence="6 7">
    <name type="scientific">Helicoverpa armigera</name>
    <name type="common">Cotton bollworm</name>
    <name type="synonym">Heliothis armigera</name>
    <dbReference type="NCBI Taxonomy" id="29058"/>
    <lineage>
        <taxon>Eukaryota</taxon>
        <taxon>Metazoa</taxon>
        <taxon>Ecdysozoa</taxon>
        <taxon>Arthropoda</taxon>
        <taxon>Hexapoda</taxon>
        <taxon>Insecta</taxon>
        <taxon>Pterygota</taxon>
        <taxon>Neoptera</taxon>
        <taxon>Endopterygota</taxon>
        <taxon>Lepidoptera</taxon>
        <taxon>Glossata</taxon>
        <taxon>Ditrysia</taxon>
        <taxon>Noctuoidea</taxon>
        <taxon>Noctuidae</taxon>
        <taxon>Heliothinae</taxon>
        <taxon>Helicoverpa</taxon>
    </lineage>
</organism>
<name>A0A2W1BPS6_HELAM</name>
<dbReference type="EMBL" id="KZ149939">
    <property type="protein sequence ID" value="PZC76988.1"/>
    <property type="molecule type" value="Genomic_DNA"/>
</dbReference>
<dbReference type="PANTHER" id="PTHR12433">
    <property type="entry name" value="MEDIATOR OF RNA POLYMERASE II TRANSCRIPTION SUBUNIT 25"/>
    <property type="match status" value="1"/>
</dbReference>